<evidence type="ECO:0000313" key="2">
    <source>
        <dbReference type="Proteomes" id="UP000218615"/>
    </source>
</evidence>
<organism evidence="1 2">
    <name type="scientific">Candidatus Methanoperedens nitratireducens</name>
    <dbReference type="NCBI Taxonomy" id="1392998"/>
    <lineage>
        <taxon>Archaea</taxon>
        <taxon>Methanobacteriati</taxon>
        <taxon>Methanobacteriota</taxon>
        <taxon>Stenosarchaea group</taxon>
        <taxon>Methanomicrobia</taxon>
        <taxon>Methanosarcinales</taxon>
        <taxon>ANME-2 cluster</taxon>
        <taxon>Candidatus Methanoperedentaceae</taxon>
        <taxon>Candidatus Methanoperedens</taxon>
    </lineage>
</organism>
<dbReference type="Proteomes" id="UP000218615">
    <property type="component" value="Unassembled WGS sequence"/>
</dbReference>
<gene>
    <name evidence="1" type="ORF">MNV_1370002</name>
</gene>
<dbReference type="EMBL" id="FZMP01000043">
    <property type="protein sequence ID" value="SNQ59811.1"/>
    <property type="molecule type" value="Genomic_DNA"/>
</dbReference>
<keyword evidence="2" id="KW-1185">Reference proteome</keyword>
<name>A0A284VKK6_9EURY</name>
<accession>A0A284VKK6</accession>
<proteinExistence type="predicted"/>
<protein>
    <submittedName>
        <fullName evidence="1">Uncharacterized protein</fullName>
    </submittedName>
</protein>
<evidence type="ECO:0000313" key="1">
    <source>
        <dbReference type="EMBL" id="SNQ59811.1"/>
    </source>
</evidence>
<sequence>MNKNIQKLKKEIFDTVMNNKEEKDVEAIIERSIKMTLKYVDTQVSTQKFFKDD</sequence>
<reference evidence="2" key="1">
    <citation type="submission" date="2017-06" db="EMBL/GenBank/DDBJ databases">
        <authorList>
            <person name="Cremers G."/>
        </authorList>
    </citation>
    <scope>NUCLEOTIDE SEQUENCE [LARGE SCALE GENOMIC DNA]</scope>
</reference>
<dbReference type="AlphaFoldDB" id="A0A284VKK6"/>